<dbReference type="AlphaFoldDB" id="A0A6A4VQP9"/>
<comment type="subcellular location">
    <subcellularLocation>
        <location evidence="1">Membrane</location>
    </subcellularLocation>
</comment>
<dbReference type="InterPro" id="IPR052403">
    <property type="entry name" value="LINC-complex_assoc"/>
</dbReference>
<dbReference type="EMBL" id="VIIS01001716">
    <property type="protein sequence ID" value="KAF0293884.1"/>
    <property type="molecule type" value="Genomic_DNA"/>
</dbReference>
<keyword evidence="3" id="KW-0677">Repeat</keyword>
<dbReference type="GO" id="GO:0005640">
    <property type="term" value="C:nuclear outer membrane"/>
    <property type="evidence" value="ECO:0007669"/>
    <property type="project" value="TreeGrafter"/>
</dbReference>
<dbReference type="SMART" id="SM00150">
    <property type="entry name" value="SPEC"/>
    <property type="match status" value="2"/>
</dbReference>
<keyword evidence="2" id="KW-0812">Transmembrane</keyword>
<dbReference type="PANTHER" id="PTHR47535">
    <property type="entry name" value="MUSCLE-SPECIFIC PROTEIN 300 KDA, ISOFORM G"/>
    <property type="match status" value="1"/>
</dbReference>
<evidence type="ECO:0000256" key="2">
    <source>
        <dbReference type="ARBA" id="ARBA00022692"/>
    </source>
</evidence>
<dbReference type="SUPFAM" id="SSF46966">
    <property type="entry name" value="Spectrin repeat"/>
    <property type="match status" value="3"/>
</dbReference>
<organism evidence="6 7">
    <name type="scientific">Amphibalanus amphitrite</name>
    <name type="common">Striped barnacle</name>
    <name type="synonym">Balanus amphitrite</name>
    <dbReference type="NCBI Taxonomy" id="1232801"/>
    <lineage>
        <taxon>Eukaryota</taxon>
        <taxon>Metazoa</taxon>
        <taxon>Ecdysozoa</taxon>
        <taxon>Arthropoda</taxon>
        <taxon>Crustacea</taxon>
        <taxon>Multicrustacea</taxon>
        <taxon>Cirripedia</taxon>
        <taxon>Thoracica</taxon>
        <taxon>Thoracicalcarea</taxon>
        <taxon>Balanomorpha</taxon>
        <taxon>Balanoidea</taxon>
        <taxon>Balanidae</taxon>
        <taxon>Amphibalaninae</taxon>
        <taxon>Amphibalanus</taxon>
    </lineage>
</organism>
<evidence type="ECO:0000256" key="5">
    <source>
        <dbReference type="ARBA" id="ARBA00023136"/>
    </source>
</evidence>
<dbReference type="GO" id="GO:0034993">
    <property type="term" value="C:meiotic nuclear membrane microtubule tethering complex"/>
    <property type="evidence" value="ECO:0007669"/>
    <property type="project" value="TreeGrafter"/>
</dbReference>
<evidence type="ECO:0000256" key="1">
    <source>
        <dbReference type="ARBA" id="ARBA00004370"/>
    </source>
</evidence>
<dbReference type="GO" id="GO:0007097">
    <property type="term" value="P:nuclear migration"/>
    <property type="evidence" value="ECO:0007669"/>
    <property type="project" value="TreeGrafter"/>
</dbReference>
<comment type="caution">
    <text evidence="6">The sequence shown here is derived from an EMBL/GenBank/DDBJ whole genome shotgun (WGS) entry which is preliminary data.</text>
</comment>
<dbReference type="OrthoDB" id="6338470at2759"/>
<proteinExistence type="predicted"/>
<dbReference type="GO" id="GO:0005737">
    <property type="term" value="C:cytoplasm"/>
    <property type="evidence" value="ECO:0007669"/>
    <property type="project" value="TreeGrafter"/>
</dbReference>
<dbReference type="Gene3D" id="1.20.58.60">
    <property type="match status" value="2"/>
</dbReference>
<keyword evidence="7" id="KW-1185">Reference proteome</keyword>
<keyword evidence="5" id="KW-0472">Membrane</keyword>
<name>A0A6A4VQP9_AMPAM</name>
<evidence type="ECO:0000313" key="7">
    <source>
        <dbReference type="Proteomes" id="UP000440578"/>
    </source>
</evidence>
<evidence type="ECO:0000313" key="6">
    <source>
        <dbReference type="EMBL" id="KAF0293884.1"/>
    </source>
</evidence>
<dbReference type="PANTHER" id="PTHR47535:SF7">
    <property type="entry name" value="CALMIN"/>
    <property type="match status" value="1"/>
</dbReference>
<protein>
    <recommendedName>
        <fullName evidence="8">Nesprin-1</fullName>
    </recommendedName>
</protein>
<evidence type="ECO:0000256" key="3">
    <source>
        <dbReference type="ARBA" id="ARBA00022737"/>
    </source>
</evidence>
<accession>A0A6A4VQP9</accession>
<keyword evidence="4" id="KW-1133">Transmembrane helix</keyword>
<sequence>MSCWSENYHFIKEVYDFRVEEMNKWMDALEESSKKLITNKVYTSREFRRMRDQFRYQCKNLKREEVKQWLHDMLKLLNQKSDQSLEAEKKRLEALHQRHIEMLPGIEENMRKVDVYSRCYQYVDDITPLVKLLEELRRKSTEEIHPDSTEHVASFIENQEAVIAKIEEKRGEFAQLIKRGEKLAGQADCPDFLKEQVKGLSELFKDSEEKAKKKLETLKRNETAWKEFEDGKVNIVNLLDQADEKLRNIRKLFDPKAGAEDVALRLEIAAKTRGANEACLKKLMGNVEIICGICSADKKEEVLKTIAGFEERNKVLDKTDERIAKLKKYTEDLQAFVDKKDASMAWLQQGEDMLNELLKFPGEDKSDEKLLMTVKMQKNMETQLNTLAWLVTESERLLGGKSNSIAEAHMLDVQKIKVKLEELNQKLTDVCGDISEDLHHWADYQAELKVFQPWLTQCEERIKGGLKKPNSLIEAQEMQKSVIEFDADIKSRLASLDKMTETVSKMTQHDKADREITECRDRRQAAETVCCEWVQRMEKLVKQWEELSNTVTEVQGWVAAAAKVADDPEADVVDGTLNKLKTYFAEKQKLVQAL</sequence>
<dbReference type="GO" id="GO:0051015">
    <property type="term" value="F:actin filament binding"/>
    <property type="evidence" value="ECO:0007669"/>
    <property type="project" value="TreeGrafter"/>
</dbReference>
<evidence type="ECO:0000256" key="4">
    <source>
        <dbReference type="ARBA" id="ARBA00022989"/>
    </source>
</evidence>
<dbReference type="Proteomes" id="UP000440578">
    <property type="component" value="Unassembled WGS sequence"/>
</dbReference>
<dbReference type="GO" id="GO:0008285">
    <property type="term" value="P:negative regulation of cell population proliferation"/>
    <property type="evidence" value="ECO:0007669"/>
    <property type="project" value="TreeGrafter"/>
</dbReference>
<gene>
    <name evidence="6" type="ORF">FJT64_008371</name>
</gene>
<dbReference type="InterPro" id="IPR018159">
    <property type="entry name" value="Spectrin/alpha-actinin"/>
</dbReference>
<evidence type="ECO:0008006" key="8">
    <source>
        <dbReference type="Google" id="ProtNLM"/>
    </source>
</evidence>
<reference evidence="6 7" key="1">
    <citation type="submission" date="2019-07" db="EMBL/GenBank/DDBJ databases">
        <title>Draft genome assembly of a fouling barnacle, Amphibalanus amphitrite (Darwin, 1854): The first reference genome for Thecostraca.</title>
        <authorList>
            <person name="Kim W."/>
        </authorList>
    </citation>
    <scope>NUCLEOTIDE SEQUENCE [LARGE SCALE GENOMIC DNA]</scope>
    <source>
        <strain evidence="6">SNU_AA5</strain>
        <tissue evidence="6">Soma without cirri and trophi</tissue>
    </source>
</reference>